<dbReference type="GO" id="GO:0042626">
    <property type="term" value="F:ATPase-coupled transmembrane transporter activity"/>
    <property type="evidence" value="ECO:0000318"/>
    <property type="project" value="GO_Central"/>
</dbReference>
<dbReference type="SUPFAM" id="SSF90123">
    <property type="entry name" value="ABC transporter transmembrane region"/>
    <property type="match status" value="1"/>
</dbReference>
<dbReference type="InParanoid" id="A2G1W9"/>
<dbReference type="SUPFAM" id="SSF52540">
    <property type="entry name" value="P-loop containing nucleoside triphosphate hydrolases"/>
    <property type="match status" value="1"/>
</dbReference>
<dbReference type="KEGG" id="tva:4746511"/>
<dbReference type="InterPro" id="IPR003439">
    <property type="entry name" value="ABC_transporter-like_ATP-bd"/>
</dbReference>
<evidence type="ECO:0000256" key="2">
    <source>
        <dbReference type="ARBA" id="ARBA00022692"/>
    </source>
</evidence>
<dbReference type="VEuPathDB" id="TrichDB:TVAG_127410"/>
<evidence type="ECO:0000313" key="11">
    <source>
        <dbReference type="Proteomes" id="UP000001542"/>
    </source>
</evidence>
<dbReference type="AlphaFoldDB" id="A2G1W9"/>
<dbReference type="GO" id="GO:0005524">
    <property type="term" value="F:ATP binding"/>
    <property type="evidence" value="ECO:0007669"/>
    <property type="project" value="UniProtKB-KW"/>
</dbReference>
<proteinExistence type="predicted"/>
<gene>
    <name evidence="10" type="ORF">TVAG_049020</name>
</gene>
<keyword evidence="2 7" id="KW-0812">Transmembrane</keyword>
<keyword evidence="11" id="KW-1185">Reference proteome</keyword>
<dbReference type="PROSITE" id="PS50893">
    <property type="entry name" value="ABC_TRANSPORTER_2"/>
    <property type="match status" value="1"/>
</dbReference>
<dbReference type="PANTHER" id="PTHR43394:SF1">
    <property type="entry name" value="ATP-BINDING CASSETTE SUB-FAMILY B MEMBER 10, MITOCHONDRIAL"/>
    <property type="match status" value="1"/>
</dbReference>
<evidence type="ECO:0000259" key="9">
    <source>
        <dbReference type="PROSITE" id="PS50929"/>
    </source>
</evidence>
<evidence type="ECO:0000256" key="1">
    <source>
        <dbReference type="ARBA" id="ARBA00004141"/>
    </source>
</evidence>
<dbReference type="Gene3D" id="3.40.50.300">
    <property type="entry name" value="P-loop containing nucleotide triphosphate hydrolases"/>
    <property type="match status" value="1"/>
</dbReference>
<accession>A2G1W9</accession>
<dbReference type="Proteomes" id="UP000001542">
    <property type="component" value="Unassembled WGS sequence"/>
</dbReference>
<name>A2G1W9_TRIV3</name>
<evidence type="ECO:0000259" key="8">
    <source>
        <dbReference type="PROSITE" id="PS50893"/>
    </source>
</evidence>
<dbReference type="OMA" id="DPHANEC"/>
<dbReference type="VEuPathDB" id="TrichDB:TVAGG3_0478540"/>
<dbReference type="RefSeq" id="XP_001301778.1">
    <property type="nucleotide sequence ID" value="XM_001301777.1"/>
</dbReference>
<dbReference type="SMART" id="SM00382">
    <property type="entry name" value="AAA"/>
    <property type="match status" value="1"/>
</dbReference>
<dbReference type="GO" id="GO:0016887">
    <property type="term" value="F:ATP hydrolysis activity"/>
    <property type="evidence" value="ECO:0007669"/>
    <property type="project" value="InterPro"/>
</dbReference>
<evidence type="ECO:0000256" key="6">
    <source>
        <dbReference type="ARBA" id="ARBA00023136"/>
    </source>
</evidence>
<evidence type="ECO:0000256" key="4">
    <source>
        <dbReference type="ARBA" id="ARBA00022840"/>
    </source>
</evidence>
<keyword evidence="3" id="KW-0547">Nucleotide-binding</keyword>
<dbReference type="Gene3D" id="1.20.1560.10">
    <property type="entry name" value="ABC transporter type 1, transmembrane domain"/>
    <property type="match status" value="1"/>
</dbReference>
<feature type="transmembrane region" description="Helical" evidence="7">
    <location>
        <begin position="30"/>
        <end position="52"/>
    </location>
</feature>
<dbReference type="PANTHER" id="PTHR43394">
    <property type="entry name" value="ATP-DEPENDENT PERMEASE MDL1, MITOCHONDRIAL"/>
    <property type="match status" value="1"/>
</dbReference>
<comment type="subcellular location">
    <subcellularLocation>
        <location evidence="1">Membrane</location>
        <topology evidence="1">Multi-pass membrane protein</topology>
    </subcellularLocation>
</comment>
<reference evidence="10" key="1">
    <citation type="submission" date="2006-10" db="EMBL/GenBank/DDBJ databases">
        <authorList>
            <person name="Amadeo P."/>
            <person name="Zhao Q."/>
            <person name="Wortman J."/>
            <person name="Fraser-Liggett C."/>
            <person name="Carlton J."/>
        </authorList>
    </citation>
    <scope>NUCLEOTIDE SEQUENCE</scope>
    <source>
        <strain evidence="10">G3</strain>
    </source>
</reference>
<organism evidence="10 11">
    <name type="scientific">Trichomonas vaginalis (strain ATCC PRA-98 / G3)</name>
    <dbReference type="NCBI Taxonomy" id="412133"/>
    <lineage>
        <taxon>Eukaryota</taxon>
        <taxon>Metamonada</taxon>
        <taxon>Parabasalia</taxon>
        <taxon>Trichomonadida</taxon>
        <taxon>Trichomonadidae</taxon>
        <taxon>Trichomonas</taxon>
    </lineage>
</organism>
<evidence type="ECO:0000256" key="3">
    <source>
        <dbReference type="ARBA" id="ARBA00022741"/>
    </source>
</evidence>
<evidence type="ECO:0000313" key="10">
    <source>
        <dbReference type="EMBL" id="EAX88848.1"/>
    </source>
</evidence>
<dbReference type="GO" id="GO:0140359">
    <property type="term" value="F:ABC-type transporter activity"/>
    <property type="evidence" value="ECO:0007669"/>
    <property type="project" value="InterPro"/>
</dbReference>
<dbReference type="PROSITE" id="PS50929">
    <property type="entry name" value="ABC_TM1F"/>
    <property type="match status" value="1"/>
</dbReference>
<dbReference type="Pfam" id="PF00005">
    <property type="entry name" value="ABC_tran"/>
    <property type="match status" value="1"/>
</dbReference>
<keyword evidence="6 7" id="KW-0472">Membrane</keyword>
<reference evidence="10" key="2">
    <citation type="journal article" date="2007" name="Science">
        <title>Draft genome sequence of the sexually transmitted pathogen Trichomonas vaginalis.</title>
        <authorList>
            <person name="Carlton J.M."/>
            <person name="Hirt R.P."/>
            <person name="Silva J.C."/>
            <person name="Delcher A.L."/>
            <person name="Schatz M."/>
            <person name="Zhao Q."/>
            <person name="Wortman J.R."/>
            <person name="Bidwell S.L."/>
            <person name="Alsmark U.C.M."/>
            <person name="Besteiro S."/>
            <person name="Sicheritz-Ponten T."/>
            <person name="Noel C.J."/>
            <person name="Dacks J.B."/>
            <person name="Foster P.G."/>
            <person name="Simillion C."/>
            <person name="Van de Peer Y."/>
            <person name="Miranda-Saavedra D."/>
            <person name="Barton G.J."/>
            <person name="Westrop G.D."/>
            <person name="Mueller S."/>
            <person name="Dessi D."/>
            <person name="Fiori P.L."/>
            <person name="Ren Q."/>
            <person name="Paulsen I."/>
            <person name="Zhang H."/>
            <person name="Bastida-Corcuera F.D."/>
            <person name="Simoes-Barbosa A."/>
            <person name="Brown M.T."/>
            <person name="Hayes R.D."/>
            <person name="Mukherjee M."/>
            <person name="Okumura C.Y."/>
            <person name="Schneider R."/>
            <person name="Smith A.J."/>
            <person name="Vanacova S."/>
            <person name="Villalvazo M."/>
            <person name="Haas B.J."/>
            <person name="Pertea M."/>
            <person name="Feldblyum T.V."/>
            <person name="Utterback T.R."/>
            <person name="Shu C.L."/>
            <person name="Osoegawa K."/>
            <person name="de Jong P.J."/>
            <person name="Hrdy I."/>
            <person name="Horvathova L."/>
            <person name="Zubacova Z."/>
            <person name="Dolezal P."/>
            <person name="Malik S.B."/>
            <person name="Logsdon J.M. Jr."/>
            <person name="Henze K."/>
            <person name="Gupta A."/>
            <person name="Wang C.C."/>
            <person name="Dunne R.L."/>
            <person name="Upcroft J.A."/>
            <person name="Upcroft P."/>
            <person name="White O."/>
            <person name="Salzberg S.L."/>
            <person name="Tang P."/>
            <person name="Chiu C.-H."/>
            <person name="Lee Y.-S."/>
            <person name="Embley T.M."/>
            <person name="Coombs G.H."/>
            <person name="Mottram J.C."/>
            <person name="Tachezy J."/>
            <person name="Fraser-Liggett C.M."/>
            <person name="Johnson P.J."/>
        </authorList>
    </citation>
    <scope>NUCLEOTIDE SEQUENCE [LARGE SCALE GENOMIC DNA]</scope>
    <source>
        <strain evidence="10">G3</strain>
    </source>
</reference>
<dbReference type="OrthoDB" id="6500128at2759"/>
<keyword evidence="4" id="KW-0067">ATP-binding</keyword>
<sequence>MKEFEDYSKSLDGIDTVYRKTAIAHGTKDAIITLIANMVTVCVLYMVTYLIIKRPTRGVKSGDAMTIMMYLMMATMGITQAFASVEDYRNANTSAAKILEIINLKPDIDRHAGNELKEVKGKIEFRDVSFKYASRDQWAVRHLSFTIEPGETVALVGESGCGKTTTLSLLQRFYEIVEGQILLDDVDITSLSPVFLRSQISIVPQTPVLFTMSIADNIRYGRPKATDDEIAKAAEVGNAHNFIMTIKNNYKEEVQQTSLSGGQKQRICISRAILADAPILLLDEATAALDTESEQFVQQSLERVRKGKTAIVVAHRLATVKNADRILVFQNGAIAESGKHDELVAQGGIYANLVKFQLQ</sequence>
<protein>
    <submittedName>
        <fullName evidence="10">ABC transporter family protein</fullName>
    </submittedName>
</protein>
<dbReference type="InterPro" id="IPR011527">
    <property type="entry name" value="ABC1_TM_dom"/>
</dbReference>
<dbReference type="InterPro" id="IPR039421">
    <property type="entry name" value="Type_1_exporter"/>
</dbReference>
<evidence type="ECO:0000256" key="5">
    <source>
        <dbReference type="ARBA" id="ARBA00022989"/>
    </source>
</evidence>
<feature type="domain" description="ABC transporter" evidence="8">
    <location>
        <begin position="123"/>
        <end position="356"/>
    </location>
</feature>
<dbReference type="GO" id="GO:0005886">
    <property type="term" value="C:plasma membrane"/>
    <property type="evidence" value="ECO:0000318"/>
    <property type="project" value="GO_Central"/>
</dbReference>
<keyword evidence="5 7" id="KW-1133">Transmembrane helix</keyword>
<dbReference type="eggNOG" id="KOG0055">
    <property type="taxonomic scope" value="Eukaryota"/>
</dbReference>
<dbReference type="EMBL" id="DS114259">
    <property type="protein sequence ID" value="EAX88848.1"/>
    <property type="molecule type" value="Genomic_DNA"/>
</dbReference>
<dbReference type="InterPro" id="IPR027417">
    <property type="entry name" value="P-loop_NTPase"/>
</dbReference>
<evidence type="ECO:0000256" key="7">
    <source>
        <dbReference type="SAM" id="Phobius"/>
    </source>
</evidence>
<dbReference type="FunFam" id="3.40.50.300:FF:000218">
    <property type="entry name" value="Multidrug ABC transporter ATP-binding protein"/>
    <property type="match status" value="1"/>
</dbReference>
<feature type="domain" description="ABC transmembrane type-1" evidence="9">
    <location>
        <begin position="1"/>
        <end position="90"/>
    </location>
</feature>
<dbReference type="InterPro" id="IPR003593">
    <property type="entry name" value="AAA+_ATPase"/>
</dbReference>
<dbReference type="InterPro" id="IPR017871">
    <property type="entry name" value="ABC_transporter-like_CS"/>
</dbReference>
<dbReference type="STRING" id="5722.A2G1W9"/>
<dbReference type="InterPro" id="IPR036640">
    <property type="entry name" value="ABC1_TM_sf"/>
</dbReference>
<feature type="transmembrane region" description="Helical" evidence="7">
    <location>
        <begin position="64"/>
        <end position="83"/>
    </location>
</feature>
<dbReference type="PROSITE" id="PS00211">
    <property type="entry name" value="ABC_TRANSPORTER_1"/>
    <property type="match status" value="1"/>
</dbReference>